<dbReference type="AlphaFoldDB" id="A0A2A5QXM9"/>
<proteinExistence type="predicted"/>
<sequence length="335" mass="37154">MATRGDGFGDASGGGRLMGVGRFVRKMPERGVRRSLEVVFEWVGRRVWMGEFADETVFEREWDVLVLLDACRVDLLAEVAPEYDWLPSPEAVDAAAIDSVAGSSKEWMRRTFTPADREGLENTAYVTGNPFSAAALGDDHPLGLLDEVWRYAWDDDLGSIRPEPITDRAIAVCREGDYDRVIVHYMQPHVPFLDRPDLHAGYRPEYWGSPDSVVDPAETGLDVWGRVRRGELARDVVWEAYADNLRTGLGSVATLRRNVDGTLALSADHGNAMGELGIWGHPDTPVSSIRRVPWVELEARDEGTTVPTLDPESAADERTVDADVQDRLASLGYTE</sequence>
<protein>
    <recommendedName>
        <fullName evidence="4">Sulfatase</fullName>
    </recommendedName>
</protein>
<organism evidence="2 3">
    <name type="scientific">Natrinema ejinorense</name>
    <dbReference type="NCBI Taxonomy" id="373386"/>
    <lineage>
        <taxon>Archaea</taxon>
        <taxon>Methanobacteriati</taxon>
        <taxon>Methanobacteriota</taxon>
        <taxon>Stenosarchaea group</taxon>
        <taxon>Halobacteria</taxon>
        <taxon>Halobacteriales</taxon>
        <taxon>Natrialbaceae</taxon>
        <taxon>Natrinema</taxon>
    </lineage>
</organism>
<comment type="caution">
    <text evidence="2">The sequence shown here is derived from an EMBL/GenBank/DDBJ whole genome shotgun (WGS) entry which is preliminary data.</text>
</comment>
<evidence type="ECO:0000256" key="1">
    <source>
        <dbReference type="SAM" id="MobiDB-lite"/>
    </source>
</evidence>
<dbReference type="Proteomes" id="UP000219689">
    <property type="component" value="Unassembled WGS sequence"/>
</dbReference>
<dbReference type="SUPFAM" id="SSF53649">
    <property type="entry name" value="Alkaline phosphatase-like"/>
    <property type="match status" value="1"/>
</dbReference>
<dbReference type="InterPro" id="IPR017850">
    <property type="entry name" value="Alkaline_phosphatase_core_sf"/>
</dbReference>
<dbReference type="EMBL" id="NXNI01000001">
    <property type="protein sequence ID" value="PCR91575.1"/>
    <property type="molecule type" value="Genomic_DNA"/>
</dbReference>
<accession>A0A2A5QXM9</accession>
<evidence type="ECO:0000313" key="3">
    <source>
        <dbReference type="Proteomes" id="UP000219689"/>
    </source>
</evidence>
<evidence type="ECO:0000313" key="2">
    <source>
        <dbReference type="EMBL" id="PCR91575.1"/>
    </source>
</evidence>
<evidence type="ECO:0008006" key="4">
    <source>
        <dbReference type="Google" id="ProtNLM"/>
    </source>
</evidence>
<reference evidence="2 3" key="1">
    <citation type="submission" date="2017-09" db="EMBL/GenBank/DDBJ databases">
        <title>Genome sequences of Natrinema ejinorence JCM 13890T.</title>
        <authorList>
            <person name="Roh S.W."/>
            <person name="Kim Y.B."/>
            <person name="Kim J.Y."/>
        </authorList>
    </citation>
    <scope>NUCLEOTIDE SEQUENCE [LARGE SCALE GENOMIC DNA]</scope>
    <source>
        <strain evidence="2 3">JCM 13890</strain>
    </source>
</reference>
<feature type="region of interest" description="Disordered" evidence="1">
    <location>
        <begin position="302"/>
        <end position="321"/>
    </location>
</feature>
<name>A0A2A5QXM9_9EURY</name>
<keyword evidence="3" id="KW-1185">Reference proteome</keyword>
<gene>
    <name evidence="2" type="ORF">CP557_14170</name>
</gene>